<dbReference type="InterPro" id="IPR001017">
    <property type="entry name" value="DH_E1"/>
</dbReference>
<feature type="domain" description="Dehydrogenase E1 component" evidence="4">
    <location>
        <begin position="21"/>
        <end position="312"/>
    </location>
</feature>
<gene>
    <name evidence="5" type="ORF">CJD38_16620</name>
</gene>
<dbReference type="PANTHER" id="PTHR11516:SF60">
    <property type="entry name" value="PYRUVATE DEHYDROGENASE E1 COMPONENT SUBUNIT ALPHA"/>
    <property type="match status" value="1"/>
</dbReference>
<comment type="caution">
    <text evidence="5">The sequence shown here is derived from an EMBL/GenBank/DDBJ whole genome shotgun (WGS) entry which is preliminary data.</text>
</comment>
<evidence type="ECO:0000313" key="6">
    <source>
        <dbReference type="Proteomes" id="UP000244248"/>
    </source>
</evidence>
<sequence>MNKSFTPATLLEIYRKGRLINLIDERFRGLLRSGRLAAVYYSPRGQEILAAAMGVHLQQTDYLVTTYRGIHDQLAKGIPLRPLFAEYYAKATGACKGKGGPMHITHPETGVMVTTGIVGSGLPIANGLAWASQLKKDGRVTLVTFGDGASNIGAFHEALNMASLWKLPVIFLCQNNLYGESSKYAKCTAVDNVAERAAGYNMPGVTVNGNDPEAMWRASGEAVARARAGEGPTLLEAKTFRFMGHYFGDPGAYIPKEEYDAHLARDPMPIARAAVLSSGAATEAELAAYDDEVNAKIDDALQFAADSPFPDVSEIDIDVYGAAA</sequence>
<accession>A0A2T5MC60</accession>
<dbReference type="SUPFAM" id="SSF52518">
    <property type="entry name" value="Thiamin diphosphate-binding fold (THDP-binding)"/>
    <property type="match status" value="1"/>
</dbReference>
<evidence type="ECO:0000256" key="3">
    <source>
        <dbReference type="ARBA" id="ARBA00023052"/>
    </source>
</evidence>
<protein>
    <submittedName>
        <fullName evidence="5">Pyruvate dehydrogenase</fullName>
    </submittedName>
</protein>
<evidence type="ECO:0000259" key="4">
    <source>
        <dbReference type="Pfam" id="PF00676"/>
    </source>
</evidence>
<evidence type="ECO:0000313" key="5">
    <source>
        <dbReference type="EMBL" id="PTU30164.1"/>
    </source>
</evidence>
<dbReference type="InterPro" id="IPR050642">
    <property type="entry name" value="PDH_E1_Alpha_Subunit"/>
</dbReference>
<evidence type="ECO:0000256" key="1">
    <source>
        <dbReference type="ARBA" id="ARBA00001964"/>
    </source>
</evidence>
<evidence type="ECO:0000256" key="2">
    <source>
        <dbReference type="ARBA" id="ARBA00023002"/>
    </source>
</evidence>
<dbReference type="InterPro" id="IPR029061">
    <property type="entry name" value="THDP-binding"/>
</dbReference>
<keyword evidence="5" id="KW-0670">Pyruvate</keyword>
<dbReference type="AlphaFoldDB" id="A0A2T5MC60"/>
<keyword evidence="6" id="KW-1185">Reference proteome</keyword>
<proteinExistence type="predicted"/>
<dbReference type="EMBL" id="QANS01000007">
    <property type="protein sequence ID" value="PTU30164.1"/>
    <property type="molecule type" value="Genomic_DNA"/>
</dbReference>
<organism evidence="5 6">
    <name type="scientific">Stenotrophobium rhamnosiphilum</name>
    <dbReference type="NCBI Taxonomy" id="2029166"/>
    <lineage>
        <taxon>Bacteria</taxon>
        <taxon>Pseudomonadati</taxon>
        <taxon>Pseudomonadota</taxon>
        <taxon>Gammaproteobacteria</taxon>
        <taxon>Nevskiales</taxon>
        <taxon>Nevskiaceae</taxon>
        <taxon>Stenotrophobium</taxon>
    </lineage>
</organism>
<dbReference type="Gene3D" id="3.40.50.970">
    <property type="match status" value="1"/>
</dbReference>
<dbReference type="Proteomes" id="UP000244248">
    <property type="component" value="Unassembled WGS sequence"/>
</dbReference>
<dbReference type="OrthoDB" id="9766715at2"/>
<dbReference type="PANTHER" id="PTHR11516">
    <property type="entry name" value="PYRUVATE DEHYDROGENASE E1 COMPONENT, ALPHA SUBUNIT BACTERIAL AND ORGANELLAR"/>
    <property type="match status" value="1"/>
</dbReference>
<dbReference type="Pfam" id="PF00676">
    <property type="entry name" value="E1_dh"/>
    <property type="match status" value="1"/>
</dbReference>
<dbReference type="GO" id="GO:0004739">
    <property type="term" value="F:pyruvate dehydrogenase (acetyl-transferring) activity"/>
    <property type="evidence" value="ECO:0007669"/>
    <property type="project" value="TreeGrafter"/>
</dbReference>
<name>A0A2T5MC60_9GAMM</name>
<comment type="cofactor">
    <cofactor evidence="1">
        <name>thiamine diphosphate</name>
        <dbReference type="ChEBI" id="CHEBI:58937"/>
    </cofactor>
</comment>
<keyword evidence="2" id="KW-0560">Oxidoreductase</keyword>
<dbReference type="GO" id="GO:0006086">
    <property type="term" value="P:pyruvate decarboxylation to acetyl-CoA"/>
    <property type="evidence" value="ECO:0007669"/>
    <property type="project" value="TreeGrafter"/>
</dbReference>
<dbReference type="CDD" id="cd02000">
    <property type="entry name" value="TPP_E1_PDC_ADC_BCADC"/>
    <property type="match status" value="1"/>
</dbReference>
<dbReference type="RefSeq" id="WP_107941510.1">
    <property type="nucleotide sequence ID" value="NZ_QANS01000007.1"/>
</dbReference>
<keyword evidence="3" id="KW-0786">Thiamine pyrophosphate</keyword>
<reference evidence="5 6" key="1">
    <citation type="submission" date="2018-04" db="EMBL/GenBank/DDBJ databases">
        <title>Novel species isolated from glacier.</title>
        <authorList>
            <person name="Liu Q."/>
            <person name="Xin Y.-H."/>
        </authorList>
    </citation>
    <scope>NUCLEOTIDE SEQUENCE [LARGE SCALE GENOMIC DNA]</scope>
    <source>
        <strain evidence="5 6">GT1R17</strain>
    </source>
</reference>